<dbReference type="Proteomes" id="UP000184442">
    <property type="component" value="Unassembled WGS sequence"/>
</dbReference>
<reference evidence="2 3" key="1">
    <citation type="submission" date="2016-11" db="EMBL/GenBank/DDBJ databases">
        <authorList>
            <person name="Jaros S."/>
            <person name="Januszkiewicz K."/>
            <person name="Wedrychowicz H."/>
        </authorList>
    </citation>
    <scope>NUCLEOTIDE SEQUENCE [LARGE SCALE GENOMIC DNA]</scope>
    <source>
        <strain evidence="2 3">DSM 19022</strain>
    </source>
</reference>
<keyword evidence="1" id="KW-1133">Transmembrane helix</keyword>
<accession>A0A1M6GR79</accession>
<sequence>MRWHNKRSYKKRKAILFIITISIFILVLYFYIYVENNIRAKIAVMSEIKARLFATQAINDAVRKKIEMDAFKNLVSIQTDNMGRVTMVQANTSEMNKIAVETSLSIQRELEDIKTKDLYIAIGNIMGSQLFADVGPKMKVKILPAGSVNVNFTTEFSEAGINQTRLKIYMKVDTKVQIIVPFAGNEIDVSTNIPVSETIIVGDVPESYINLPNGSSKFLDLVPTKNPFND</sequence>
<dbReference type="EMBL" id="FQZS01000016">
    <property type="protein sequence ID" value="SHJ12400.1"/>
    <property type="molecule type" value="Genomic_DNA"/>
</dbReference>
<dbReference type="AlphaFoldDB" id="A0A1M6GR79"/>
<name>A0A1M6GR79_9FIRM</name>
<evidence type="ECO:0000313" key="2">
    <source>
        <dbReference type="EMBL" id="SHJ12400.1"/>
    </source>
</evidence>
<dbReference type="PIRSF" id="PIRSF021383">
    <property type="entry name" value="YunB"/>
    <property type="match status" value="1"/>
</dbReference>
<dbReference type="Pfam" id="PF09560">
    <property type="entry name" value="Spore_YunB"/>
    <property type="match status" value="1"/>
</dbReference>
<dbReference type="InterPro" id="IPR014197">
    <property type="entry name" value="Sporulation_prot_YunB"/>
</dbReference>
<keyword evidence="1" id="KW-0472">Membrane</keyword>
<organism evidence="2 3">
    <name type="scientific">Lutispora thermophila DSM 19022</name>
    <dbReference type="NCBI Taxonomy" id="1122184"/>
    <lineage>
        <taxon>Bacteria</taxon>
        <taxon>Bacillati</taxon>
        <taxon>Bacillota</taxon>
        <taxon>Clostridia</taxon>
        <taxon>Lutisporales</taxon>
        <taxon>Lutisporaceae</taxon>
        <taxon>Lutispora</taxon>
    </lineage>
</organism>
<dbReference type="NCBIfam" id="TIGR02832">
    <property type="entry name" value="spo_yunB"/>
    <property type="match status" value="1"/>
</dbReference>
<proteinExistence type="predicted"/>
<protein>
    <submittedName>
        <fullName evidence="2">Sporulation protein YunB</fullName>
    </submittedName>
</protein>
<dbReference type="STRING" id="1122184.SAMN02745176_02492"/>
<evidence type="ECO:0000313" key="3">
    <source>
        <dbReference type="Proteomes" id="UP000184442"/>
    </source>
</evidence>
<feature type="transmembrane region" description="Helical" evidence="1">
    <location>
        <begin position="14"/>
        <end position="34"/>
    </location>
</feature>
<dbReference type="OrthoDB" id="1649278at2"/>
<gene>
    <name evidence="2" type="ORF">SAMN02745176_02492</name>
</gene>
<dbReference type="RefSeq" id="WP_073026515.1">
    <property type="nucleotide sequence ID" value="NZ_FQZS01000016.1"/>
</dbReference>
<keyword evidence="1" id="KW-0812">Transmembrane</keyword>
<evidence type="ECO:0000256" key="1">
    <source>
        <dbReference type="SAM" id="Phobius"/>
    </source>
</evidence>
<keyword evidence="3" id="KW-1185">Reference proteome</keyword>